<protein>
    <recommendedName>
        <fullName evidence="12">WD40 repeat-like protein</fullName>
    </recommendedName>
</protein>
<comment type="subcellular location">
    <subcellularLocation>
        <location evidence="1">Nucleus</location>
    </subcellularLocation>
</comment>
<name>A0AAD9Z4W0_9LECA</name>
<organism evidence="10 11">
    <name type="scientific">Lepraria neglecta</name>
    <dbReference type="NCBI Taxonomy" id="209136"/>
    <lineage>
        <taxon>Eukaryota</taxon>
        <taxon>Fungi</taxon>
        <taxon>Dikarya</taxon>
        <taxon>Ascomycota</taxon>
        <taxon>Pezizomycotina</taxon>
        <taxon>Lecanoromycetes</taxon>
        <taxon>OSLEUM clade</taxon>
        <taxon>Lecanoromycetidae</taxon>
        <taxon>Lecanorales</taxon>
        <taxon>Lecanorineae</taxon>
        <taxon>Stereocaulaceae</taxon>
        <taxon>Lepraria</taxon>
    </lineage>
</organism>
<dbReference type="GO" id="GO:0003682">
    <property type="term" value="F:chromatin binding"/>
    <property type="evidence" value="ECO:0007669"/>
    <property type="project" value="TreeGrafter"/>
</dbReference>
<reference evidence="10" key="1">
    <citation type="submission" date="2022-11" db="EMBL/GenBank/DDBJ databases">
        <title>Chromosomal genome sequence assembly and mating type (MAT) locus characterization of the leprose asexual lichenized fungus Lepraria neglecta (Nyl.) Erichsen.</title>
        <authorList>
            <person name="Allen J.L."/>
            <person name="Pfeffer B."/>
        </authorList>
    </citation>
    <scope>NUCLEOTIDE SEQUENCE</scope>
    <source>
        <strain evidence="10">Allen 5258</strain>
    </source>
</reference>
<dbReference type="AlphaFoldDB" id="A0AAD9Z4W0"/>
<gene>
    <name evidence="10" type="ORF">OEA41_009447</name>
</gene>
<dbReference type="Pfam" id="PF12341">
    <property type="entry name" value="Mcl1_mid"/>
    <property type="match status" value="1"/>
</dbReference>
<evidence type="ECO:0000313" key="11">
    <source>
        <dbReference type="Proteomes" id="UP001276659"/>
    </source>
</evidence>
<dbReference type="InterPro" id="IPR001680">
    <property type="entry name" value="WD40_rpt"/>
</dbReference>
<dbReference type="SMART" id="SM00320">
    <property type="entry name" value="WD40"/>
    <property type="match status" value="7"/>
</dbReference>
<keyword evidence="2 5" id="KW-0853">WD repeat</keyword>
<evidence type="ECO:0000259" key="9">
    <source>
        <dbReference type="Pfam" id="PF24817"/>
    </source>
</evidence>
<feature type="repeat" description="WD" evidence="5">
    <location>
        <begin position="237"/>
        <end position="278"/>
    </location>
</feature>
<dbReference type="InterPro" id="IPR022100">
    <property type="entry name" value="WDHD1/CFT4_beta-prop_2nd"/>
</dbReference>
<comment type="caution">
    <text evidence="10">The sequence shown here is derived from an EMBL/GenBank/DDBJ whole genome shotgun (WGS) entry which is preliminary data.</text>
</comment>
<dbReference type="GO" id="GO:0000278">
    <property type="term" value="P:mitotic cell cycle"/>
    <property type="evidence" value="ECO:0007669"/>
    <property type="project" value="TreeGrafter"/>
</dbReference>
<dbReference type="GO" id="GO:0006261">
    <property type="term" value="P:DNA-templated DNA replication"/>
    <property type="evidence" value="ECO:0007669"/>
    <property type="project" value="TreeGrafter"/>
</dbReference>
<evidence type="ECO:0000259" key="8">
    <source>
        <dbReference type="Pfam" id="PF20946"/>
    </source>
</evidence>
<feature type="domain" description="WDHD1/CFT4 second beta-propeller" evidence="7">
    <location>
        <begin position="429"/>
        <end position="717"/>
    </location>
</feature>
<dbReference type="Gene3D" id="2.130.10.10">
    <property type="entry name" value="YVTN repeat-like/Quinoprotein amine dehydrogenase"/>
    <property type="match status" value="2"/>
</dbReference>
<evidence type="ECO:0000256" key="3">
    <source>
        <dbReference type="ARBA" id="ARBA00022737"/>
    </source>
</evidence>
<dbReference type="InterPro" id="IPR015943">
    <property type="entry name" value="WD40/YVTN_repeat-like_dom_sf"/>
</dbReference>
<dbReference type="Proteomes" id="UP001276659">
    <property type="component" value="Unassembled WGS sequence"/>
</dbReference>
<dbReference type="SUPFAM" id="SSF50978">
    <property type="entry name" value="WD40 repeat-like"/>
    <property type="match status" value="1"/>
</dbReference>
<dbReference type="PANTHER" id="PTHR19932">
    <property type="entry name" value="WD REPEAT AND HMG-BOX DNA BINDING PROTEIN"/>
    <property type="match status" value="1"/>
</dbReference>
<proteinExistence type="predicted"/>
<keyword evidence="4" id="KW-0539">Nucleus</keyword>
<dbReference type="Pfam" id="PF24817">
    <property type="entry name" value="WD40_WDHD1_1st"/>
    <property type="match status" value="1"/>
</dbReference>
<dbReference type="Pfam" id="PF20946">
    <property type="entry name" value="Ctf4_C"/>
    <property type="match status" value="1"/>
</dbReference>
<feature type="domain" description="WDHD1 first WD40" evidence="9">
    <location>
        <begin position="19"/>
        <end position="305"/>
    </location>
</feature>
<accession>A0AAD9Z4W0</accession>
<dbReference type="PROSITE" id="PS50082">
    <property type="entry name" value="WD_REPEATS_2"/>
    <property type="match status" value="1"/>
</dbReference>
<evidence type="ECO:0000256" key="2">
    <source>
        <dbReference type="ARBA" id="ARBA00022574"/>
    </source>
</evidence>
<dbReference type="GO" id="GO:0006281">
    <property type="term" value="P:DNA repair"/>
    <property type="evidence" value="ECO:0007669"/>
    <property type="project" value="TreeGrafter"/>
</dbReference>
<dbReference type="InterPro" id="IPR036322">
    <property type="entry name" value="WD40_repeat_dom_sf"/>
</dbReference>
<keyword evidence="3" id="KW-0677">Repeat</keyword>
<keyword evidence="11" id="KW-1185">Reference proteome</keyword>
<feature type="domain" description="WDHD1/CFT4 helical bundle" evidence="8">
    <location>
        <begin position="736"/>
        <end position="840"/>
    </location>
</feature>
<dbReference type="GO" id="GO:0043596">
    <property type="term" value="C:nuclear replication fork"/>
    <property type="evidence" value="ECO:0007669"/>
    <property type="project" value="TreeGrafter"/>
</dbReference>
<dbReference type="EMBL" id="JASNWA010000009">
    <property type="protein sequence ID" value="KAK3170062.1"/>
    <property type="molecule type" value="Genomic_DNA"/>
</dbReference>
<evidence type="ECO:0000256" key="1">
    <source>
        <dbReference type="ARBA" id="ARBA00004123"/>
    </source>
</evidence>
<dbReference type="InterPro" id="IPR048591">
    <property type="entry name" value="WDHD1/CFT4_hel"/>
</dbReference>
<dbReference type="PROSITE" id="PS00678">
    <property type="entry name" value="WD_REPEATS_1"/>
    <property type="match status" value="1"/>
</dbReference>
<dbReference type="PROSITE" id="PS50294">
    <property type="entry name" value="WD_REPEATS_REGION"/>
    <property type="match status" value="1"/>
</dbReference>
<evidence type="ECO:0000256" key="6">
    <source>
        <dbReference type="SAM" id="MobiDB-lite"/>
    </source>
</evidence>
<evidence type="ECO:0008006" key="12">
    <source>
        <dbReference type="Google" id="ProtNLM"/>
    </source>
</evidence>
<evidence type="ECO:0000256" key="5">
    <source>
        <dbReference type="PROSITE-ProRule" id="PRU00221"/>
    </source>
</evidence>
<evidence type="ECO:0000256" key="4">
    <source>
        <dbReference type="ARBA" id="ARBA00023242"/>
    </source>
</evidence>
<evidence type="ECO:0000259" key="7">
    <source>
        <dbReference type="Pfam" id="PF12341"/>
    </source>
</evidence>
<dbReference type="InterPro" id="IPR057646">
    <property type="entry name" value="WD40_WDHD1_1st"/>
</dbReference>
<dbReference type="PANTHER" id="PTHR19932:SF10">
    <property type="entry name" value="WD REPEAT AND HMG-BOX DNA-BINDING PROTEIN 1"/>
    <property type="match status" value="1"/>
</dbReference>
<sequence>MIALQDTMATVTQQRVRGRPAHPSGPTFLTYTPNGKQLVTAGSNNVVRVYETGSDGEPTNLDDCQENNTAIAATNDFFLAGSEDGTVCMYSLDTFTYEKMLTRCTLPIRDIALSPDGQWVAVASDELEVKVVNIADTYRVLYLRGLPKPAKHLSYDPSGTYIAASCTDGIVYLYSLSTEEPEIVRKIDGLIRTLETESELSSRAVWHPDGRAFAAPTAPRDIQVVSSGDGERQRAFSGGHMGDVTALAWSPNGALLITAASDRKILLWDTKTQKVLARYDYPNVINMAWHPHENIVSFVTSDGELFIYQTFLQPDALPLLEKTLQPAPFIRDPLAETSGNSRKPLTNGVKHSADPRARRRGTPDSLDDILGPDLGGDEDDFVSDDDGAGYLGEINGFGKRSNGHLDAIDGFDRKRRATHQSFQPTIHHSFQPGSTPWRGNRKYLCLNLTGFVWTVDQDTHHTVTVEFYDREFHRDFHFTDPYFYDKACLSENGTLFSCPPANGTPAMVFYRPHETWTARADWRTQLPAGEDVTSISLSDSFIVVTTSADYVRVFTLYGTPFRVYRQKSSPSVTCASWRDYILTMGNGPVGGAGSTKLLYTIENIKRDEICQSEDIVALTEGAKVKSVFFSDNGDPCIYDSTGVLLVLQHWRTPGQARWVPVLDTKQLERLATGKKEETYWPVAVAQEKFHCIILKGEDQYPYFPKPLLSEFDFEIPCSTSAPPEDPQNPTALEGPKLEESFVRSSLLLSLLEDLVTSTNATHTQRTELSRREIEADKVLLQLLNVECREGEERGMKALEIVGLMRDRSGKMVDAAGKVAGRYGRTLLQEKIAELAERRLMGTEDEE</sequence>
<feature type="region of interest" description="Disordered" evidence="6">
    <location>
        <begin position="331"/>
        <end position="378"/>
    </location>
</feature>
<evidence type="ECO:0000313" key="10">
    <source>
        <dbReference type="EMBL" id="KAK3170062.1"/>
    </source>
</evidence>
<dbReference type="InterPro" id="IPR019775">
    <property type="entry name" value="WD40_repeat_CS"/>
</dbReference>